<evidence type="ECO:0000313" key="1">
    <source>
        <dbReference type="EMBL" id="KAI6081416.1"/>
    </source>
</evidence>
<dbReference type="Proteomes" id="UP001497680">
    <property type="component" value="Unassembled WGS sequence"/>
</dbReference>
<organism evidence="1 2">
    <name type="scientific">Hypoxylon rubiginosum</name>
    <dbReference type="NCBI Taxonomy" id="110542"/>
    <lineage>
        <taxon>Eukaryota</taxon>
        <taxon>Fungi</taxon>
        <taxon>Dikarya</taxon>
        <taxon>Ascomycota</taxon>
        <taxon>Pezizomycotina</taxon>
        <taxon>Sordariomycetes</taxon>
        <taxon>Xylariomycetidae</taxon>
        <taxon>Xylariales</taxon>
        <taxon>Hypoxylaceae</taxon>
        <taxon>Hypoxylon</taxon>
    </lineage>
</organism>
<comment type="caution">
    <text evidence="1">The sequence shown here is derived from an EMBL/GenBank/DDBJ whole genome shotgun (WGS) entry which is preliminary data.</text>
</comment>
<protein>
    <submittedName>
        <fullName evidence="1">Uncharacterized protein</fullName>
    </submittedName>
</protein>
<evidence type="ECO:0000313" key="2">
    <source>
        <dbReference type="Proteomes" id="UP001497680"/>
    </source>
</evidence>
<sequence>MSTRRVWHLAIQAAIAGAISIPQPSGPYHVAVSTHTIEHYNPNDPLAPNNVSTAFLATIFYPTLQEPAGEPQPYLNPETAAFFETSWHYTTGVIASITSTLQRDAPFLGGSVGESPYPTILFGPGGGGPPVEGSTIMLAELASYGYTVIGLDHPFEQPFLRYPNGTGVYGVDIDYDDPTLIEEIYETRLVDNTVFLQYFPKLVQKLNAPINTTHIGAVGYSLGGAAALGSMYEDDRLISGVNFDGSLYAQENGTLADEKKPVMMLGSEYHHTGGGIDDTWVNFLSEQTGYVREMAINGTTHHDFCDDTFWKTVEEGSDPAAGTINGNRQVEILNTYVRAFFDLTLLGRKSPILDGPSPDWPEVVFYNISGSV</sequence>
<reference evidence="1 2" key="1">
    <citation type="journal article" date="2022" name="New Phytol.">
        <title>Ecological generalism drives hyperdiversity of secondary metabolite gene clusters in xylarialean endophytes.</title>
        <authorList>
            <person name="Franco M.E.E."/>
            <person name="Wisecaver J.H."/>
            <person name="Arnold A.E."/>
            <person name="Ju Y.M."/>
            <person name="Slot J.C."/>
            <person name="Ahrendt S."/>
            <person name="Moore L.P."/>
            <person name="Eastman K.E."/>
            <person name="Scott K."/>
            <person name="Konkel Z."/>
            <person name="Mondo S.J."/>
            <person name="Kuo A."/>
            <person name="Hayes R.D."/>
            <person name="Haridas S."/>
            <person name="Andreopoulos B."/>
            <person name="Riley R."/>
            <person name="LaButti K."/>
            <person name="Pangilinan J."/>
            <person name="Lipzen A."/>
            <person name="Amirebrahimi M."/>
            <person name="Yan J."/>
            <person name="Adam C."/>
            <person name="Keymanesh K."/>
            <person name="Ng V."/>
            <person name="Louie K."/>
            <person name="Northen T."/>
            <person name="Drula E."/>
            <person name="Henrissat B."/>
            <person name="Hsieh H.M."/>
            <person name="Youens-Clark K."/>
            <person name="Lutzoni F."/>
            <person name="Miadlikowska J."/>
            <person name="Eastwood D.C."/>
            <person name="Hamelin R.C."/>
            <person name="Grigoriev I.V."/>
            <person name="U'Ren J.M."/>
        </authorList>
    </citation>
    <scope>NUCLEOTIDE SEQUENCE [LARGE SCALE GENOMIC DNA]</scope>
    <source>
        <strain evidence="1 2">ER1909</strain>
    </source>
</reference>
<keyword evidence="2" id="KW-1185">Reference proteome</keyword>
<name>A0ACC0CM38_9PEZI</name>
<accession>A0ACC0CM38</accession>
<dbReference type="EMBL" id="MU394396">
    <property type="protein sequence ID" value="KAI6081416.1"/>
    <property type="molecule type" value="Genomic_DNA"/>
</dbReference>
<gene>
    <name evidence="1" type="ORF">F4821DRAFT_264908</name>
</gene>
<proteinExistence type="predicted"/>